<keyword evidence="17" id="KW-1185">Reference proteome</keyword>
<dbReference type="PANTHER" id="PTHR10642:SF26">
    <property type="entry name" value="RIBONUCLEASE H1"/>
    <property type="match status" value="1"/>
</dbReference>
<dbReference type="SUPFAM" id="SSF53098">
    <property type="entry name" value="Ribonuclease H-like"/>
    <property type="match status" value="1"/>
</dbReference>
<keyword evidence="10 12" id="KW-0378">Hydrolase</keyword>
<reference evidence="14 16" key="1">
    <citation type="submission" date="2017-06" db="EMBL/GenBank/DDBJ databases">
        <title>Complete genome of Francisella adeliensis.</title>
        <authorList>
            <person name="Vallesi A."/>
            <person name="Sjodin A."/>
        </authorList>
    </citation>
    <scope>NUCLEOTIDE SEQUENCE [LARGE SCALE GENOMIC DNA]</scope>
    <source>
        <strain evidence="14 16">FDC440</strain>
    </source>
</reference>
<evidence type="ECO:0000313" key="15">
    <source>
        <dbReference type="EMBL" id="QIW12462.1"/>
    </source>
</evidence>
<protein>
    <recommendedName>
        <fullName evidence="5 12">Ribonuclease H</fullName>
        <shortName evidence="12">RNase H</shortName>
        <ecNumber evidence="5 12">3.1.26.4</ecNumber>
    </recommendedName>
</protein>
<dbReference type="InterPro" id="IPR022892">
    <property type="entry name" value="RNaseHI"/>
</dbReference>
<dbReference type="PROSITE" id="PS50879">
    <property type="entry name" value="RNASE_H_1"/>
    <property type="match status" value="1"/>
</dbReference>
<feature type="binding site" evidence="12">
    <location>
        <position position="10"/>
    </location>
    <ligand>
        <name>Mg(2+)</name>
        <dbReference type="ChEBI" id="CHEBI:18420"/>
        <label>2</label>
    </ligand>
</feature>
<evidence type="ECO:0000256" key="10">
    <source>
        <dbReference type="ARBA" id="ARBA00022801"/>
    </source>
</evidence>
<dbReference type="EMBL" id="CP021781">
    <property type="protein sequence ID" value="AXA34218.1"/>
    <property type="molecule type" value="Genomic_DNA"/>
</dbReference>
<dbReference type="GO" id="GO:0043137">
    <property type="term" value="P:DNA replication, removal of RNA primer"/>
    <property type="evidence" value="ECO:0007669"/>
    <property type="project" value="TreeGrafter"/>
</dbReference>
<dbReference type="HAMAP" id="MF_00042">
    <property type="entry name" value="RNase_H"/>
    <property type="match status" value="1"/>
</dbReference>
<dbReference type="Proteomes" id="UP000681131">
    <property type="component" value="Chromosome"/>
</dbReference>
<dbReference type="OrthoDB" id="7845843at2"/>
<comment type="cofactor">
    <cofactor evidence="12">
        <name>Mg(2+)</name>
        <dbReference type="ChEBI" id="CHEBI:18420"/>
    </cofactor>
    <text evidence="12">Binds 1 Mg(2+) ion per subunit. May bind a second metal ion at a regulatory site, or after substrate binding.</text>
</comment>
<evidence type="ECO:0000313" key="14">
    <source>
        <dbReference type="EMBL" id="AXA34218.1"/>
    </source>
</evidence>
<dbReference type="GO" id="GO:0003676">
    <property type="term" value="F:nucleic acid binding"/>
    <property type="evidence" value="ECO:0007669"/>
    <property type="project" value="InterPro"/>
</dbReference>
<name>A0A2Z4XZZ4_9GAMM</name>
<keyword evidence="7 12" id="KW-0540">Nuclease</keyword>
<dbReference type="InterPro" id="IPR012337">
    <property type="entry name" value="RNaseH-like_sf"/>
</dbReference>
<evidence type="ECO:0000256" key="6">
    <source>
        <dbReference type="ARBA" id="ARBA00022490"/>
    </source>
</evidence>
<dbReference type="EC" id="3.1.26.4" evidence="5 12"/>
<keyword evidence="11 12" id="KW-0460">Magnesium</keyword>
<evidence type="ECO:0000256" key="8">
    <source>
        <dbReference type="ARBA" id="ARBA00022723"/>
    </source>
</evidence>
<evidence type="ECO:0000313" key="17">
    <source>
        <dbReference type="Proteomes" id="UP000681131"/>
    </source>
</evidence>
<evidence type="ECO:0000259" key="13">
    <source>
        <dbReference type="PROSITE" id="PS50879"/>
    </source>
</evidence>
<dbReference type="AlphaFoldDB" id="A0A2Z4XZZ4"/>
<feature type="binding site" evidence="12">
    <location>
        <position position="10"/>
    </location>
    <ligand>
        <name>Mg(2+)</name>
        <dbReference type="ChEBI" id="CHEBI:18420"/>
        <label>1</label>
    </ligand>
</feature>
<evidence type="ECO:0000256" key="7">
    <source>
        <dbReference type="ARBA" id="ARBA00022722"/>
    </source>
</evidence>
<evidence type="ECO:0000256" key="3">
    <source>
        <dbReference type="ARBA" id="ARBA00005300"/>
    </source>
</evidence>
<comment type="subunit">
    <text evidence="4 12">Monomer.</text>
</comment>
<gene>
    <name evidence="12 15" type="primary">rnhA</name>
    <name evidence="14" type="ORF">CDH04_07300</name>
    <name evidence="15" type="ORF">FZC43_07305</name>
</gene>
<feature type="domain" description="RNase H type-1" evidence="13">
    <location>
        <begin position="1"/>
        <end position="142"/>
    </location>
</feature>
<reference evidence="15 17" key="2">
    <citation type="submission" date="2019-08" db="EMBL/GenBank/DDBJ databases">
        <title>Complete genome sequences of Francisella adeliensis (FSC1325 and FSC1326).</title>
        <authorList>
            <person name="Ohrman C."/>
            <person name="Uneklint I."/>
            <person name="Vallesi A."/>
            <person name="Karlsson L."/>
            <person name="Sjodin A."/>
        </authorList>
    </citation>
    <scope>NUCLEOTIDE SEQUENCE [LARGE SCALE GENOMIC DNA]</scope>
    <source>
        <strain evidence="15 17">FSC1325</strain>
    </source>
</reference>
<sequence length="152" mass="16897">MKKSIVAYTDGACKGNPGIGGWGAVLSYGDVSKEIYGAEEETTNNRMEIMAAIATLRALKKTHPIKIYTDSKYLQNGINQWLKGWKANGWKTAAKKPVKNQDLWQELDELVQKNDVTWAWVKGHSGNAGNDKADELANKAIIELMESKNERS</sequence>
<comment type="catalytic activity">
    <reaction evidence="1 12">
        <text>Endonucleolytic cleavage to 5'-phosphomonoester.</text>
        <dbReference type="EC" id="3.1.26.4"/>
    </reaction>
</comment>
<dbReference type="GO" id="GO:0000287">
    <property type="term" value="F:magnesium ion binding"/>
    <property type="evidence" value="ECO:0007669"/>
    <property type="project" value="UniProtKB-UniRule"/>
</dbReference>
<evidence type="ECO:0000256" key="5">
    <source>
        <dbReference type="ARBA" id="ARBA00012180"/>
    </source>
</evidence>
<evidence type="ECO:0000256" key="12">
    <source>
        <dbReference type="HAMAP-Rule" id="MF_00042"/>
    </source>
</evidence>
<dbReference type="NCBIfam" id="NF001236">
    <property type="entry name" value="PRK00203.1"/>
    <property type="match status" value="1"/>
</dbReference>
<proteinExistence type="inferred from homology"/>
<feature type="binding site" evidence="12">
    <location>
        <position position="70"/>
    </location>
    <ligand>
        <name>Mg(2+)</name>
        <dbReference type="ChEBI" id="CHEBI:18420"/>
        <label>1</label>
    </ligand>
</feature>
<comment type="similarity">
    <text evidence="3 12">Belongs to the RNase H family.</text>
</comment>
<dbReference type="Pfam" id="PF00075">
    <property type="entry name" value="RNase_H"/>
    <property type="match status" value="1"/>
</dbReference>
<feature type="binding site" evidence="12">
    <location>
        <position position="134"/>
    </location>
    <ligand>
        <name>Mg(2+)</name>
        <dbReference type="ChEBI" id="CHEBI:18420"/>
        <label>2</label>
    </ligand>
</feature>
<evidence type="ECO:0000313" key="16">
    <source>
        <dbReference type="Proteomes" id="UP000251120"/>
    </source>
</evidence>
<evidence type="ECO:0000256" key="2">
    <source>
        <dbReference type="ARBA" id="ARBA00004065"/>
    </source>
</evidence>
<evidence type="ECO:0000256" key="4">
    <source>
        <dbReference type="ARBA" id="ARBA00011245"/>
    </source>
</evidence>
<evidence type="ECO:0000256" key="1">
    <source>
        <dbReference type="ARBA" id="ARBA00000077"/>
    </source>
</evidence>
<keyword evidence="9 12" id="KW-0255">Endonuclease</keyword>
<evidence type="ECO:0000256" key="9">
    <source>
        <dbReference type="ARBA" id="ARBA00022759"/>
    </source>
</evidence>
<dbReference type="Gene3D" id="3.30.420.10">
    <property type="entry name" value="Ribonuclease H-like superfamily/Ribonuclease H"/>
    <property type="match status" value="1"/>
</dbReference>
<comment type="function">
    <text evidence="2 12">Endonuclease that specifically degrades the RNA of RNA-DNA hybrids.</text>
</comment>
<dbReference type="InterPro" id="IPR050092">
    <property type="entry name" value="RNase_H"/>
</dbReference>
<organism evidence="14 16">
    <name type="scientific">Francisella adeliensis</name>
    <dbReference type="NCBI Taxonomy" id="2007306"/>
    <lineage>
        <taxon>Bacteria</taxon>
        <taxon>Pseudomonadati</taxon>
        <taxon>Pseudomonadota</taxon>
        <taxon>Gammaproteobacteria</taxon>
        <taxon>Thiotrichales</taxon>
        <taxon>Francisellaceae</taxon>
        <taxon>Francisella</taxon>
    </lineage>
</organism>
<dbReference type="Proteomes" id="UP000251120">
    <property type="component" value="Chromosome"/>
</dbReference>
<dbReference type="FunFam" id="3.30.420.10:FF:000089">
    <property type="entry name" value="Ribonuclease H"/>
    <property type="match status" value="1"/>
</dbReference>
<keyword evidence="6 12" id="KW-0963">Cytoplasm</keyword>
<comment type="subcellular location">
    <subcellularLocation>
        <location evidence="12">Cytoplasm</location>
    </subcellularLocation>
</comment>
<dbReference type="RefSeq" id="WP_112870396.1">
    <property type="nucleotide sequence ID" value="NZ_CP021781.1"/>
</dbReference>
<feature type="binding site" evidence="12">
    <location>
        <position position="48"/>
    </location>
    <ligand>
        <name>Mg(2+)</name>
        <dbReference type="ChEBI" id="CHEBI:18420"/>
        <label>1</label>
    </ligand>
</feature>
<dbReference type="PANTHER" id="PTHR10642">
    <property type="entry name" value="RIBONUCLEASE H1"/>
    <property type="match status" value="1"/>
</dbReference>
<dbReference type="GO" id="GO:0004523">
    <property type="term" value="F:RNA-DNA hybrid ribonuclease activity"/>
    <property type="evidence" value="ECO:0007669"/>
    <property type="project" value="UniProtKB-UniRule"/>
</dbReference>
<dbReference type="InterPro" id="IPR036397">
    <property type="entry name" value="RNaseH_sf"/>
</dbReference>
<dbReference type="GO" id="GO:0005737">
    <property type="term" value="C:cytoplasm"/>
    <property type="evidence" value="ECO:0007669"/>
    <property type="project" value="UniProtKB-SubCell"/>
</dbReference>
<dbReference type="KEGG" id="fad:CDH04_07300"/>
<keyword evidence="8 12" id="KW-0479">Metal-binding</keyword>
<dbReference type="CDD" id="cd09278">
    <property type="entry name" value="RNase_HI_prokaryote_like"/>
    <property type="match status" value="1"/>
</dbReference>
<dbReference type="EMBL" id="CP043424">
    <property type="protein sequence ID" value="QIW12462.1"/>
    <property type="molecule type" value="Genomic_DNA"/>
</dbReference>
<dbReference type="InterPro" id="IPR002156">
    <property type="entry name" value="RNaseH_domain"/>
</dbReference>
<evidence type="ECO:0000256" key="11">
    <source>
        <dbReference type="ARBA" id="ARBA00022842"/>
    </source>
</evidence>
<accession>A0A2Z4XZZ4</accession>